<evidence type="ECO:0000313" key="2">
    <source>
        <dbReference type="Proteomes" id="UP000199488"/>
    </source>
</evidence>
<dbReference type="EMBL" id="FNNC01000006">
    <property type="protein sequence ID" value="SDW84569.1"/>
    <property type="molecule type" value="Genomic_DNA"/>
</dbReference>
<name>A0A1H2WX58_9BACI</name>
<organism evidence="1 2">
    <name type="scientific">Marinococcus luteus</name>
    <dbReference type="NCBI Taxonomy" id="1122204"/>
    <lineage>
        <taxon>Bacteria</taxon>
        <taxon>Bacillati</taxon>
        <taxon>Bacillota</taxon>
        <taxon>Bacilli</taxon>
        <taxon>Bacillales</taxon>
        <taxon>Bacillaceae</taxon>
        <taxon>Marinococcus</taxon>
    </lineage>
</organism>
<dbReference type="Pfam" id="PF14885">
    <property type="entry name" value="GHL15"/>
    <property type="match status" value="1"/>
</dbReference>
<dbReference type="InterPro" id="IPR017853">
    <property type="entry name" value="GH"/>
</dbReference>
<proteinExistence type="predicted"/>
<dbReference type="PANTHER" id="PTHR35882">
    <property type="entry name" value="PELA"/>
    <property type="match status" value="1"/>
</dbReference>
<evidence type="ECO:0000313" key="1">
    <source>
        <dbReference type="EMBL" id="SDW84569.1"/>
    </source>
</evidence>
<dbReference type="Gene3D" id="3.20.20.70">
    <property type="entry name" value="Aldolase class I"/>
    <property type="match status" value="1"/>
</dbReference>
<dbReference type="PANTHER" id="PTHR35882:SF2">
    <property type="entry name" value="PELA"/>
    <property type="match status" value="1"/>
</dbReference>
<dbReference type="GO" id="GO:0016787">
    <property type="term" value="F:hydrolase activity"/>
    <property type="evidence" value="ECO:0007669"/>
    <property type="project" value="UniProtKB-KW"/>
</dbReference>
<keyword evidence="1" id="KW-0378">Hydrolase</keyword>
<keyword evidence="2" id="KW-1185">Reference proteome</keyword>
<dbReference type="InterPro" id="IPR029455">
    <property type="entry name" value="GHL15"/>
</dbReference>
<reference evidence="1 2" key="1">
    <citation type="submission" date="2016-10" db="EMBL/GenBank/DDBJ databases">
        <authorList>
            <person name="de Groot N.N."/>
        </authorList>
    </citation>
    <scope>NUCLEOTIDE SEQUENCE [LARGE SCALE GENOMIC DNA]</scope>
    <source>
        <strain evidence="1 2">DSM 23126</strain>
    </source>
</reference>
<dbReference type="InterPro" id="IPR013785">
    <property type="entry name" value="Aldolase_TIM"/>
</dbReference>
<dbReference type="STRING" id="1122204.SAMN05421781_2514"/>
<accession>A0A1H2WX58</accession>
<dbReference type="AlphaFoldDB" id="A0A1H2WX58"/>
<gene>
    <name evidence="1" type="ORF">SAMN05421781_2514</name>
</gene>
<dbReference type="Proteomes" id="UP000199488">
    <property type="component" value="Unassembled WGS sequence"/>
</dbReference>
<sequence>MGIISQKMIFVTNFSVFFYKSFLMKLKPASHSAFPLLKVKNYKIFYDSPNKNILREMKNYDVVIIEPVYYSRQQVKAIQRAGTKVYGYINAMEADRWNEALYAQMEEKDFFHRNGGRVYYKQWDSYLMNMDEVHYRQVLLNEVTKQVYSKGCDGVFLDTVGNIDDEHENDPEIISTQRAAVASFMQSIKDKHPQLAIIQNWGFDTLSAVTYPFVNGIMWEGFEYSSIAGDEWAQQKIAKLKKLRKKHKIQVLTVSGREEKESRQYAELHGFCHFHSPHGYNVWE</sequence>
<dbReference type="SUPFAM" id="SSF51445">
    <property type="entry name" value="(Trans)glycosidases"/>
    <property type="match status" value="1"/>
</dbReference>
<protein>
    <submittedName>
        <fullName evidence="1">Hypothetical glycosyl hydrolase family 15</fullName>
    </submittedName>
</protein>